<dbReference type="Proteomes" id="UP000827986">
    <property type="component" value="Unassembled WGS sequence"/>
</dbReference>
<dbReference type="AlphaFoldDB" id="A0A9D4B3U1"/>
<name>A0A9D4B3U1_9SAUR</name>
<dbReference type="EMBL" id="JAHDVG010000463">
    <property type="protein sequence ID" value="KAH1187242.1"/>
    <property type="molecule type" value="Genomic_DNA"/>
</dbReference>
<organism evidence="1 2">
    <name type="scientific">Mauremys mutica</name>
    <name type="common">yellowpond turtle</name>
    <dbReference type="NCBI Taxonomy" id="74926"/>
    <lineage>
        <taxon>Eukaryota</taxon>
        <taxon>Metazoa</taxon>
        <taxon>Chordata</taxon>
        <taxon>Craniata</taxon>
        <taxon>Vertebrata</taxon>
        <taxon>Euteleostomi</taxon>
        <taxon>Archelosauria</taxon>
        <taxon>Testudinata</taxon>
        <taxon>Testudines</taxon>
        <taxon>Cryptodira</taxon>
        <taxon>Durocryptodira</taxon>
        <taxon>Testudinoidea</taxon>
        <taxon>Geoemydidae</taxon>
        <taxon>Geoemydinae</taxon>
        <taxon>Mauremys</taxon>
    </lineage>
</organism>
<gene>
    <name evidence="1" type="ORF">KIL84_019991</name>
</gene>
<evidence type="ECO:0000313" key="2">
    <source>
        <dbReference type="Proteomes" id="UP000827986"/>
    </source>
</evidence>
<reference evidence="1" key="1">
    <citation type="submission" date="2021-09" db="EMBL/GenBank/DDBJ databases">
        <title>The genome of Mauremys mutica provides insights into the evolution of semi-aquatic lifestyle.</title>
        <authorList>
            <person name="Gong S."/>
            <person name="Gao Y."/>
        </authorList>
    </citation>
    <scope>NUCLEOTIDE SEQUENCE</scope>
    <source>
        <strain evidence="1">MM-2020</strain>
        <tissue evidence="1">Muscle</tissue>
    </source>
</reference>
<feature type="non-terminal residue" evidence="1">
    <location>
        <position position="1"/>
    </location>
</feature>
<sequence length="60" mass="6845">FINTRKAVADRGKGSSSHRSQTHLFLYHLGYSPIKSKPFKPTIFLLNKVESFAIIKTNPR</sequence>
<comment type="caution">
    <text evidence="1">The sequence shown here is derived from an EMBL/GenBank/DDBJ whole genome shotgun (WGS) entry which is preliminary data.</text>
</comment>
<evidence type="ECO:0000313" key="1">
    <source>
        <dbReference type="EMBL" id="KAH1187242.1"/>
    </source>
</evidence>
<feature type="non-terminal residue" evidence="1">
    <location>
        <position position="60"/>
    </location>
</feature>
<protein>
    <submittedName>
        <fullName evidence="1">Uncharacterized protein</fullName>
    </submittedName>
</protein>
<accession>A0A9D4B3U1</accession>
<proteinExistence type="predicted"/>
<keyword evidence="2" id="KW-1185">Reference proteome</keyword>